<reference evidence="9 10" key="1">
    <citation type="submission" date="2020-08" db="EMBL/GenBank/DDBJ databases">
        <title>Cohnella phylogeny.</title>
        <authorList>
            <person name="Dunlap C."/>
        </authorList>
    </citation>
    <scope>NUCLEOTIDE SEQUENCE [LARGE SCALE GENOMIC DNA]</scope>
    <source>
        <strain evidence="9 10">CBP 2801</strain>
    </source>
</reference>
<dbReference type="Proteomes" id="UP000564644">
    <property type="component" value="Unassembled WGS sequence"/>
</dbReference>
<evidence type="ECO:0000259" key="8">
    <source>
        <dbReference type="Pfam" id="PF04239"/>
    </source>
</evidence>
<evidence type="ECO:0000313" key="10">
    <source>
        <dbReference type="Proteomes" id="UP000564644"/>
    </source>
</evidence>
<keyword evidence="4 7" id="KW-0812">Transmembrane</keyword>
<keyword evidence="10" id="KW-1185">Reference proteome</keyword>
<keyword evidence="5 7" id="KW-1133">Transmembrane helix</keyword>
<evidence type="ECO:0000256" key="1">
    <source>
        <dbReference type="ARBA" id="ARBA00004651"/>
    </source>
</evidence>
<protein>
    <submittedName>
        <fullName evidence="9">DUF421 domain-containing protein</fullName>
    </submittedName>
</protein>
<evidence type="ECO:0000256" key="5">
    <source>
        <dbReference type="ARBA" id="ARBA00022989"/>
    </source>
</evidence>
<evidence type="ECO:0000256" key="3">
    <source>
        <dbReference type="ARBA" id="ARBA00022475"/>
    </source>
</evidence>
<evidence type="ECO:0000256" key="6">
    <source>
        <dbReference type="ARBA" id="ARBA00023136"/>
    </source>
</evidence>
<comment type="subcellular location">
    <subcellularLocation>
        <location evidence="1">Cell membrane</location>
        <topology evidence="1">Multi-pass membrane protein</topology>
    </subcellularLocation>
</comment>
<keyword evidence="3" id="KW-1003">Cell membrane</keyword>
<comment type="caution">
    <text evidence="9">The sequence shown here is derived from an EMBL/GenBank/DDBJ whole genome shotgun (WGS) entry which is preliminary data.</text>
</comment>
<dbReference type="Pfam" id="PF07870">
    <property type="entry name" value="DUF1657"/>
    <property type="match status" value="1"/>
</dbReference>
<gene>
    <name evidence="9" type="ORF">H7C18_12760</name>
</gene>
<name>A0A7X0VVT7_9BACL</name>
<evidence type="ECO:0000256" key="7">
    <source>
        <dbReference type="SAM" id="Phobius"/>
    </source>
</evidence>
<dbReference type="EMBL" id="JACJVO010000015">
    <property type="protein sequence ID" value="MBB6731785.1"/>
    <property type="molecule type" value="Genomic_DNA"/>
</dbReference>
<evidence type="ECO:0000256" key="4">
    <source>
        <dbReference type="ARBA" id="ARBA00022692"/>
    </source>
</evidence>
<dbReference type="Gene3D" id="3.30.240.20">
    <property type="entry name" value="bsu07140 like domains"/>
    <property type="match status" value="2"/>
</dbReference>
<evidence type="ECO:0000256" key="2">
    <source>
        <dbReference type="ARBA" id="ARBA00006448"/>
    </source>
</evidence>
<dbReference type="GO" id="GO:0005886">
    <property type="term" value="C:plasma membrane"/>
    <property type="evidence" value="ECO:0007669"/>
    <property type="project" value="UniProtKB-SubCell"/>
</dbReference>
<feature type="domain" description="YetF C-terminal" evidence="8">
    <location>
        <begin position="82"/>
        <end position="214"/>
    </location>
</feature>
<accession>A0A7X0VVT7</accession>
<dbReference type="InterPro" id="IPR007353">
    <property type="entry name" value="DUF421"/>
</dbReference>
<dbReference type="Pfam" id="PF04239">
    <property type="entry name" value="DUF421"/>
    <property type="match status" value="1"/>
</dbReference>
<dbReference type="PANTHER" id="PTHR34582:SF7">
    <property type="entry name" value="UPF0702 TRANSMEMBRANE PROTEIN YDFS"/>
    <property type="match status" value="1"/>
</dbReference>
<feature type="transmembrane region" description="Helical" evidence="7">
    <location>
        <begin position="59"/>
        <end position="81"/>
    </location>
</feature>
<keyword evidence="6 7" id="KW-0472">Membrane</keyword>
<evidence type="ECO:0000313" key="9">
    <source>
        <dbReference type="EMBL" id="MBB6731785.1"/>
    </source>
</evidence>
<dbReference type="PANTHER" id="PTHR34582">
    <property type="entry name" value="UPF0702 TRANSMEMBRANE PROTEIN YCAP"/>
    <property type="match status" value="1"/>
</dbReference>
<sequence>MPNWGEIAIRSLGSMAMLFAMTRILGKKQISQLSFFEYILGITLGELAAFISTDIEAHYFHGVVALLIWFLIPFGLEFLMLKSRKLRHWFEGKGRIMIKEGKVLEDNLKKERITADELLEQLRGKSVFNMADVEFAVMETNGDLNVLLKKDKQPLTASHLGIKMVNEVEPQTVIIDGKYIDEPLATLGLSRGWLNTELEKIGVTVENVFLGQVDAYQQVYVDLYDDKLKVPAPQGKALLLATLKKTQADLELFASASQNEDAKRMYERNSRELADVVSQLTPILQS</sequence>
<dbReference type="InterPro" id="IPR012452">
    <property type="entry name" value="DUF1657"/>
</dbReference>
<dbReference type="RefSeq" id="WP_185129510.1">
    <property type="nucleotide sequence ID" value="NZ_JACJVO010000015.1"/>
</dbReference>
<dbReference type="AlphaFoldDB" id="A0A7X0VVT7"/>
<feature type="transmembrane region" description="Helical" evidence="7">
    <location>
        <begin position="7"/>
        <end position="26"/>
    </location>
</feature>
<dbReference type="InterPro" id="IPR023090">
    <property type="entry name" value="UPF0702_alpha/beta_dom_sf"/>
</dbReference>
<feature type="transmembrane region" description="Helical" evidence="7">
    <location>
        <begin position="33"/>
        <end position="53"/>
    </location>
</feature>
<comment type="similarity">
    <text evidence="2">Belongs to the UPF0702 family.</text>
</comment>
<organism evidence="9 10">
    <name type="scientific">Cohnella zeiphila</name>
    <dbReference type="NCBI Taxonomy" id="2761120"/>
    <lineage>
        <taxon>Bacteria</taxon>
        <taxon>Bacillati</taxon>
        <taxon>Bacillota</taxon>
        <taxon>Bacilli</taxon>
        <taxon>Bacillales</taxon>
        <taxon>Paenibacillaceae</taxon>
        <taxon>Cohnella</taxon>
    </lineage>
</organism>
<proteinExistence type="inferred from homology"/>